<proteinExistence type="predicted"/>
<protein>
    <submittedName>
        <fullName evidence="2">Uncharacterized protein</fullName>
    </submittedName>
</protein>
<accession>A0A2H3CN44</accession>
<reference evidence="3" key="1">
    <citation type="journal article" date="2017" name="Nat. Ecol. Evol.">
        <title>Genome expansion and lineage-specific genetic innovations in the forest pathogenic fungi Armillaria.</title>
        <authorList>
            <person name="Sipos G."/>
            <person name="Prasanna A.N."/>
            <person name="Walter M.C."/>
            <person name="O'Connor E."/>
            <person name="Balint B."/>
            <person name="Krizsan K."/>
            <person name="Kiss B."/>
            <person name="Hess J."/>
            <person name="Varga T."/>
            <person name="Slot J."/>
            <person name="Riley R."/>
            <person name="Boka B."/>
            <person name="Rigling D."/>
            <person name="Barry K."/>
            <person name="Lee J."/>
            <person name="Mihaltcheva S."/>
            <person name="LaButti K."/>
            <person name="Lipzen A."/>
            <person name="Waldron R."/>
            <person name="Moloney N.M."/>
            <person name="Sperisen C."/>
            <person name="Kredics L."/>
            <person name="Vagvoelgyi C."/>
            <person name="Patrignani A."/>
            <person name="Fitzpatrick D."/>
            <person name="Nagy I."/>
            <person name="Doyle S."/>
            <person name="Anderson J.B."/>
            <person name="Grigoriev I.V."/>
            <person name="Gueldener U."/>
            <person name="Muensterkoetter M."/>
            <person name="Nagy L.G."/>
        </authorList>
    </citation>
    <scope>NUCLEOTIDE SEQUENCE [LARGE SCALE GENOMIC DNA]</scope>
    <source>
        <strain evidence="3">Ar21-2</strain>
    </source>
</reference>
<name>A0A2H3CN44_ARMGA</name>
<dbReference type="AlphaFoldDB" id="A0A2H3CN44"/>
<dbReference type="InParanoid" id="A0A2H3CN44"/>
<organism evidence="2 3">
    <name type="scientific">Armillaria gallica</name>
    <name type="common">Bulbous honey fungus</name>
    <name type="synonym">Armillaria bulbosa</name>
    <dbReference type="NCBI Taxonomy" id="47427"/>
    <lineage>
        <taxon>Eukaryota</taxon>
        <taxon>Fungi</taxon>
        <taxon>Dikarya</taxon>
        <taxon>Basidiomycota</taxon>
        <taxon>Agaricomycotina</taxon>
        <taxon>Agaricomycetes</taxon>
        <taxon>Agaricomycetidae</taxon>
        <taxon>Agaricales</taxon>
        <taxon>Marasmiineae</taxon>
        <taxon>Physalacriaceae</taxon>
        <taxon>Armillaria</taxon>
    </lineage>
</organism>
<dbReference type="EMBL" id="KZ293697">
    <property type="protein sequence ID" value="PBK84509.1"/>
    <property type="molecule type" value="Genomic_DNA"/>
</dbReference>
<evidence type="ECO:0000256" key="1">
    <source>
        <dbReference type="SAM" id="MobiDB-lite"/>
    </source>
</evidence>
<sequence length="157" mass="18806">MPTSHTSNEALLFRAQPVNFQPQVWGQGLYNYLPPPSIMGLQVMYHPQSWQIEGYTYPLHQLIGKWKNKATEEDIAWQEEENRRAQDEEYQRYLQYRENEILEQLLESSQVWNQHLKEELEQTHRTKRLPPRMDSEKVGNKRQKPPTQDLKTRISDT</sequence>
<dbReference type="Proteomes" id="UP000217790">
    <property type="component" value="Unassembled WGS sequence"/>
</dbReference>
<feature type="region of interest" description="Disordered" evidence="1">
    <location>
        <begin position="120"/>
        <end position="157"/>
    </location>
</feature>
<evidence type="ECO:0000313" key="2">
    <source>
        <dbReference type="EMBL" id="PBK84509.1"/>
    </source>
</evidence>
<evidence type="ECO:0000313" key="3">
    <source>
        <dbReference type="Proteomes" id="UP000217790"/>
    </source>
</evidence>
<keyword evidence="3" id="KW-1185">Reference proteome</keyword>
<gene>
    <name evidence="2" type="ORF">ARMGADRAFT_1037009</name>
</gene>